<dbReference type="InterPro" id="IPR043129">
    <property type="entry name" value="ATPase_NBD"/>
</dbReference>
<evidence type="ECO:0000256" key="4">
    <source>
        <dbReference type="ARBA" id="ARBA00023004"/>
    </source>
</evidence>
<evidence type="ECO:0000256" key="2">
    <source>
        <dbReference type="ARBA" id="ARBA00022694"/>
    </source>
</evidence>
<evidence type="ECO:0000313" key="10">
    <source>
        <dbReference type="Proteomes" id="UP001059252"/>
    </source>
</evidence>
<feature type="binding site" evidence="7">
    <location>
        <position position="163"/>
    </location>
    <ligand>
        <name>substrate</name>
    </ligand>
</feature>
<evidence type="ECO:0000256" key="6">
    <source>
        <dbReference type="ARBA" id="ARBA00048117"/>
    </source>
</evidence>
<dbReference type="EMBL" id="CP102734">
    <property type="protein sequence ID" value="UVD81728.1"/>
    <property type="molecule type" value="Genomic_DNA"/>
</dbReference>
<dbReference type="GO" id="GO:0061711">
    <property type="term" value="F:tRNA N(6)-L-threonylcarbamoyladenine synthase activity"/>
    <property type="evidence" value="ECO:0007669"/>
    <property type="project" value="UniProtKB-EC"/>
</dbReference>
<evidence type="ECO:0000256" key="5">
    <source>
        <dbReference type="ARBA" id="ARBA00023315"/>
    </source>
</evidence>
<dbReference type="NCBIfam" id="TIGR00329">
    <property type="entry name" value="gcp_kae1"/>
    <property type="match status" value="1"/>
</dbReference>
<organism evidence="9 10">
    <name type="scientific">Mycoplasma iguanae</name>
    <dbReference type="NCBI Taxonomy" id="292461"/>
    <lineage>
        <taxon>Bacteria</taxon>
        <taxon>Bacillati</taxon>
        <taxon>Mycoplasmatota</taxon>
        <taxon>Mollicutes</taxon>
        <taxon>Mycoplasmataceae</taxon>
        <taxon>Mycoplasma</taxon>
    </lineage>
</organism>
<feature type="binding site" evidence="7">
    <location>
        <position position="108"/>
    </location>
    <ligand>
        <name>Fe cation</name>
        <dbReference type="ChEBI" id="CHEBI:24875"/>
    </ligand>
</feature>
<dbReference type="InterPro" id="IPR022450">
    <property type="entry name" value="TsaD"/>
</dbReference>
<feature type="domain" description="Gcp-like" evidence="8">
    <location>
        <begin position="22"/>
        <end position="301"/>
    </location>
</feature>
<keyword evidence="2 7" id="KW-0819">tRNA processing</keyword>
<reference evidence="9" key="1">
    <citation type="submission" date="2022-08" db="EMBL/GenBank/DDBJ databases">
        <title>Complete genome of Mycoplasma iguanae type strain 2327.</title>
        <authorList>
            <person name="Spergser J."/>
        </authorList>
    </citation>
    <scope>NUCLEOTIDE SEQUENCE</scope>
    <source>
        <strain evidence="9">2327</strain>
    </source>
</reference>
<evidence type="ECO:0000256" key="3">
    <source>
        <dbReference type="ARBA" id="ARBA00022723"/>
    </source>
</evidence>
<dbReference type="Pfam" id="PF00814">
    <property type="entry name" value="TsaD"/>
    <property type="match status" value="1"/>
</dbReference>
<dbReference type="EC" id="2.3.1.234" evidence="7"/>
<feature type="binding site" evidence="7">
    <location>
        <position position="270"/>
    </location>
    <ligand>
        <name>substrate</name>
    </ligand>
</feature>
<dbReference type="PRINTS" id="PR00789">
    <property type="entry name" value="OSIALOPTASE"/>
</dbReference>
<comment type="function">
    <text evidence="7">Required for the formation of a threonylcarbamoyl group on adenosine at position 37 (t(6)A37) in tRNAs that read codons beginning with adenine. Is involved in the transfer of the threonylcarbamoyl moiety of threonylcarbamoyl-AMP (TC-AMP) to the N6 group of A37, together with TsaE and TsaB. TsaD likely plays a direct catalytic role in this reaction.</text>
</comment>
<keyword evidence="7" id="KW-0963">Cytoplasm</keyword>
<comment type="subcellular location">
    <subcellularLocation>
        <location evidence="7">Cytoplasm</location>
    </subcellularLocation>
</comment>
<keyword evidence="10" id="KW-1185">Reference proteome</keyword>
<keyword evidence="1 7" id="KW-0808">Transferase</keyword>
<dbReference type="RefSeq" id="WP_258210902.1">
    <property type="nucleotide sequence ID" value="NZ_CP102734.1"/>
</dbReference>
<dbReference type="InterPro" id="IPR000905">
    <property type="entry name" value="Gcp-like_dom"/>
</dbReference>
<feature type="binding site" evidence="7">
    <location>
        <position position="112"/>
    </location>
    <ligand>
        <name>Fe cation</name>
        <dbReference type="ChEBI" id="CHEBI:24875"/>
    </ligand>
</feature>
<feature type="binding site" evidence="7">
    <location>
        <position position="180"/>
    </location>
    <ligand>
        <name>substrate</name>
    </ligand>
</feature>
<dbReference type="HAMAP" id="MF_01445">
    <property type="entry name" value="TsaD"/>
    <property type="match status" value="1"/>
</dbReference>
<keyword evidence="4 7" id="KW-0408">Iron</keyword>
<comment type="catalytic activity">
    <reaction evidence="6 7">
        <text>L-threonylcarbamoyladenylate + adenosine(37) in tRNA = N(6)-L-threonylcarbamoyladenosine(37) in tRNA + AMP + H(+)</text>
        <dbReference type="Rhea" id="RHEA:37059"/>
        <dbReference type="Rhea" id="RHEA-COMP:10162"/>
        <dbReference type="Rhea" id="RHEA-COMP:10163"/>
        <dbReference type="ChEBI" id="CHEBI:15378"/>
        <dbReference type="ChEBI" id="CHEBI:73682"/>
        <dbReference type="ChEBI" id="CHEBI:74411"/>
        <dbReference type="ChEBI" id="CHEBI:74418"/>
        <dbReference type="ChEBI" id="CHEBI:456215"/>
        <dbReference type="EC" id="2.3.1.234"/>
    </reaction>
</comment>
<proteinExistence type="inferred from homology"/>
<feature type="binding site" evidence="7">
    <location>
        <position position="294"/>
    </location>
    <ligand>
        <name>Fe cation</name>
        <dbReference type="ChEBI" id="CHEBI:24875"/>
    </ligand>
</feature>
<feature type="binding site" evidence="7">
    <location>
        <position position="176"/>
    </location>
    <ligand>
        <name>substrate</name>
    </ligand>
</feature>
<accession>A0ABY5R896</accession>
<dbReference type="InterPro" id="IPR017861">
    <property type="entry name" value="KAE1/TsaD"/>
</dbReference>
<feature type="binding site" evidence="7">
    <location>
        <begin position="130"/>
        <end position="134"/>
    </location>
    <ligand>
        <name>substrate</name>
    </ligand>
</feature>
<evidence type="ECO:0000256" key="7">
    <source>
        <dbReference type="HAMAP-Rule" id="MF_01445"/>
    </source>
</evidence>
<gene>
    <name evidence="7 9" type="primary">tsaD</name>
    <name evidence="9" type="ORF">NV226_00185</name>
</gene>
<sequence>MTILGIETSHDDTSVALLKNGEVLKMFIFSQIDIHAKYGGTIPEIASREHVNNVALVLEEFKKEFNLNEIDFIAYTAEPGLLGALHIGYLFASAISLALDKPLKPINHLVGHIFSTAIEKEITYPALALIVSGGHTQINYLSSPIQISLIGETLDDAVGEVYDKVARKLDLGFPGGPAIDQLVQNSKSECKKLYSIPKTENKFSFSLSGIKTQVINEVNKFIQKNEIIPAEQIAVCFQKTIVEYLKQKIESALKDFPVKSLLLAGGVSANSDIRTMILSLHKNAIIPNLKYATDNGAMIAKAAEILEDFKN</sequence>
<dbReference type="Gene3D" id="3.30.420.40">
    <property type="match status" value="2"/>
</dbReference>
<dbReference type="PANTHER" id="PTHR11735:SF6">
    <property type="entry name" value="TRNA N6-ADENOSINE THREONYLCARBAMOYLTRANSFERASE, MITOCHONDRIAL"/>
    <property type="match status" value="1"/>
</dbReference>
<dbReference type="NCBIfam" id="TIGR03723">
    <property type="entry name" value="T6A_TsaD_YgjD"/>
    <property type="match status" value="1"/>
</dbReference>
<keyword evidence="3 7" id="KW-0479">Metal-binding</keyword>
<keyword evidence="5 7" id="KW-0012">Acyltransferase</keyword>
<name>A0ABY5R896_9MOLU</name>
<dbReference type="SUPFAM" id="SSF53067">
    <property type="entry name" value="Actin-like ATPase domain"/>
    <property type="match status" value="2"/>
</dbReference>
<dbReference type="Proteomes" id="UP001059252">
    <property type="component" value="Chromosome"/>
</dbReference>
<comment type="cofactor">
    <cofactor evidence="7">
        <name>Fe(2+)</name>
        <dbReference type="ChEBI" id="CHEBI:29033"/>
    </cofactor>
    <text evidence="7">Binds 1 Fe(2+) ion per subunit.</text>
</comment>
<dbReference type="PANTHER" id="PTHR11735">
    <property type="entry name" value="TRNA N6-ADENOSINE THREONYLCARBAMOYLTRANSFERASE"/>
    <property type="match status" value="1"/>
</dbReference>
<evidence type="ECO:0000313" key="9">
    <source>
        <dbReference type="EMBL" id="UVD81728.1"/>
    </source>
</evidence>
<evidence type="ECO:0000256" key="1">
    <source>
        <dbReference type="ARBA" id="ARBA00022679"/>
    </source>
</evidence>
<protein>
    <recommendedName>
        <fullName evidence="7">tRNA N6-adenosine threonylcarbamoyltransferase</fullName>
        <ecNumber evidence="7">2.3.1.234</ecNumber>
    </recommendedName>
    <alternativeName>
        <fullName evidence="7">N6-L-threonylcarbamoyladenine synthase</fullName>
        <shortName evidence="7">t(6)A synthase</shortName>
    </alternativeName>
    <alternativeName>
        <fullName evidence="7">t(6)A37 threonylcarbamoyladenosine biosynthesis protein TsaD</fullName>
    </alternativeName>
    <alternativeName>
        <fullName evidence="7">tRNA threonylcarbamoyladenosine biosynthesis protein TsaD</fullName>
    </alternativeName>
</protein>
<comment type="similarity">
    <text evidence="7">Belongs to the KAE1 / TsaD family.</text>
</comment>
<evidence type="ECO:0000259" key="8">
    <source>
        <dbReference type="Pfam" id="PF00814"/>
    </source>
</evidence>